<comment type="caution">
    <text evidence="1">The sequence shown here is derived from an EMBL/GenBank/DDBJ whole genome shotgun (WGS) entry which is preliminary data.</text>
</comment>
<reference evidence="1 2" key="1">
    <citation type="journal article" date="2015" name="Genome Announc.">
        <title>Draft Genome of the Euendolithic (true boring) Cyanobacterium Mastigocoleus testarum strain BC008.</title>
        <authorList>
            <person name="Guida B.S."/>
            <person name="Garcia-Pichel F."/>
        </authorList>
    </citation>
    <scope>NUCLEOTIDE SEQUENCE [LARGE SCALE GENOMIC DNA]</scope>
    <source>
        <strain evidence="1 2">BC008</strain>
    </source>
</reference>
<dbReference type="AlphaFoldDB" id="A0A0V8A0U7"/>
<keyword evidence="2" id="KW-1185">Reference proteome</keyword>
<protein>
    <submittedName>
        <fullName evidence="1">Uncharacterized protein</fullName>
    </submittedName>
</protein>
<dbReference type="Proteomes" id="UP000053372">
    <property type="component" value="Unassembled WGS sequence"/>
</dbReference>
<organism evidence="1 2">
    <name type="scientific">Mastigocoleus testarum BC008</name>
    <dbReference type="NCBI Taxonomy" id="371196"/>
    <lineage>
        <taxon>Bacteria</taxon>
        <taxon>Bacillati</taxon>
        <taxon>Cyanobacteriota</taxon>
        <taxon>Cyanophyceae</taxon>
        <taxon>Nostocales</taxon>
        <taxon>Hapalosiphonaceae</taxon>
        <taxon>Mastigocoleus</taxon>
    </lineage>
</organism>
<evidence type="ECO:0000313" key="1">
    <source>
        <dbReference type="EMBL" id="KST70413.1"/>
    </source>
</evidence>
<evidence type="ECO:0000313" key="2">
    <source>
        <dbReference type="Proteomes" id="UP000053372"/>
    </source>
</evidence>
<proteinExistence type="predicted"/>
<gene>
    <name evidence="1" type="ORF">BC008_45310</name>
</gene>
<dbReference type="RefSeq" id="WP_058182948.1">
    <property type="nucleotide sequence ID" value="NZ_LMTZ01000001.1"/>
</dbReference>
<sequence>MIEIIPELEKIFISHVNCLFTKVNLELNTIVLEQNKELILPESAELYIGTESSSSLDTEVDLFVSYSTFIDVWLSKTLDRNQNQRDNTSPSQ</sequence>
<name>A0A0V8A0U7_9CYAN</name>
<accession>A0A0V8A0U7</accession>
<dbReference type="EMBL" id="LMTZ01000001">
    <property type="protein sequence ID" value="KST70413.1"/>
    <property type="molecule type" value="Genomic_DNA"/>
</dbReference>